<reference evidence="2 3" key="1">
    <citation type="submission" date="2016-03" db="EMBL/GenBank/DDBJ databases">
        <title>How can Kluyveromyces marxianus grow so fast - potential evolutionary course in Saccharomyces Complex revealed by comparative genomics.</title>
        <authorList>
            <person name="Mo W."/>
            <person name="Lu W."/>
            <person name="Yang X."/>
            <person name="Qi J."/>
            <person name="Lv H."/>
        </authorList>
    </citation>
    <scope>NUCLEOTIDE SEQUENCE [LARGE SCALE GENOMIC DNA]</scope>
    <source>
        <strain evidence="2 3">FIM1</strain>
    </source>
</reference>
<organism evidence="2 3">
    <name type="scientific">Kluyveromyces marxianus</name>
    <name type="common">Yeast</name>
    <name type="synonym">Candida kefyr</name>
    <dbReference type="NCBI Taxonomy" id="4911"/>
    <lineage>
        <taxon>Eukaryota</taxon>
        <taxon>Fungi</taxon>
        <taxon>Dikarya</taxon>
        <taxon>Ascomycota</taxon>
        <taxon>Saccharomycotina</taxon>
        <taxon>Saccharomycetes</taxon>
        <taxon>Saccharomycetales</taxon>
        <taxon>Saccharomycetaceae</taxon>
        <taxon>Kluyveromyces</taxon>
    </lineage>
</organism>
<accession>A0ABX6ERB1</accession>
<dbReference type="PROSITE" id="PS50090">
    <property type="entry name" value="MYB_LIKE"/>
    <property type="match status" value="1"/>
</dbReference>
<protein>
    <submittedName>
        <fullName evidence="2">KLTH0E10362p</fullName>
    </submittedName>
</protein>
<evidence type="ECO:0000313" key="3">
    <source>
        <dbReference type="Proteomes" id="UP000422736"/>
    </source>
</evidence>
<keyword evidence="3" id="KW-1185">Reference proteome</keyword>
<sequence length="322" mass="37016">MNSNRNNRSTWKSRDDMALMKTLLNRVDILHEHFLQSFPTKHFWEIVIKDLAKLENIERNARQCRDRFNILYSKGMRNKLAGKVPTNSNEKVMELIVMTFHLDEKGQIILKKDLKPKATSPQDKYLLQTTTPQYSSISTTDSVDQTDILYNFSRKVSSQDNIQYSELQQTMQNLSMQVGELNLRINELAYTIKALQQSFINREESTYHSSSIGIPETTETTEIAENTPNYNTTTTAADGFSFVQQQLNNTVHTPHSPTGSNSMNFQCQNFSQQPSRGKYCQFPYTWGLYTKPSPIKEDPCPLNTQGKLKVTQFAHETDTKST</sequence>
<dbReference type="EMBL" id="CP015055">
    <property type="protein sequence ID" value="QGN14361.1"/>
    <property type="molecule type" value="Genomic_DNA"/>
</dbReference>
<feature type="domain" description="Myb-like" evidence="1">
    <location>
        <begin position="3"/>
        <end position="72"/>
    </location>
</feature>
<dbReference type="Proteomes" id="UP000422736">
    <property type="component" value="Chromosome 2"/>
</dbReference>
<evidence type="ECO:0000313" key="2">
    <source>
        <dbReference type="EMBL" id="QGN14361.1"/>
    </source>
</evidence>
<gene>
    <name evidence="2" type="primary">RPI1</name>
    <name evidence="2" type="ORF">FIM1_1021</name>
</gene>
<proteinExistence type="predicted"/>
<dbReference type="InterPro" id="IPR001005">
    <property type="entry name" value="SANT/Myb"/>
</dbReference>
<evidence type="ECO:0000259" key="1">
    <source>
        <dbReference type="PROSITE" id="PS50090"/>
    </source>
</evidence>
<name>A0ABX6ERB1_KLUMA</name>